<dbReference type="InterPro" id="IPR003871">
    <property type="entry name" value="RFA1B/D_OB_1st"/>
</dbReference>
<accession>A0A7J6VVN7</accession>
<keyword evidence="3" id="KW-1185">Reference proteome</keyword>
<evidence type="ECO:0000259" key="1">
    <source>
        <dbReference type="Pfam" id="PF02721"/>
    </source>
</evidence>
<sequence>LSQPLQICRMATKKLSLISDLKNTYAQWTIKVRVLKFWEGLDTKKSITSGLVTSGSGLDYILVDQKGNCIHAKVLKSSKESFKDKLEEQKTYIISK</sequence>
<dbReference type="Proteomes" id="UP000554482">
    <property type="component" value="Unassembled WGS sequence"/>
</dbReference>
<comment type="caution">
    <text evidence="2">The sequence shown here is derived from an EMBL/GenBank/DDBJ whole genome shotgun (WGS) entry which is preliminary data.</text>
</comment>
<gene>
    <name evidence="2" type="ORF">FRX31_021765</name>
</gene>
<reference evidence="2 3" key="1">
    <citation type="submission" date="2020-06" db="EMBL/GenBank/DDBJ databases">
        <title>Transcriptomic and genomic resources for Thalictrum thalictroides and T. hernandezii: Facilitating candidate gene discovery in an emerging model plant lineage.</title>
        <authorList>
            <person name="Arias T."/>
            <person name="Riano-Pachon D.M."/>
            <person name="Di Stilio V.S."/>
        </authorList>
    </citation>
    <scope>NUCLEOTIDE SEQUENCE [LARGE SCALE GENOMIC DNA]</scope>
    <source>
        <strain evidence="3">cv. WT478/WT964</strain>
        <tissue evidence="2">Leaves</tissue>
    </source>
</reference>
<dbReference type="EMBL" id="JABWDY010026506">
    <property type="protein sequence ID" value="KAF5188648.1"/>
    <property type="molecule type" value="Genomic_DNA"/>
</dbReference>
<feature type="non-terminal residue" evidence="2">
    <location>
        <position position="96"/>
    </location>
</feature>
<feature type="non-terminal residue" evidence="2">
    <location>
        <position position="1"/>
    </location>
</feature>
<dbReference type="AlphaFoldDB" id="A0A7J6VVN7"/>
<dbReference type="Pfam" id="PF02721">
    <property type="entry name" value="DUF223"/>
    <property type="match status" value="1"/>
</dbReference>
<organism evidence="2 3">
    <name type="scientific">Thalictrum thalictroides</name>
    <name type="common">Rue-anemone</name>
    <name type="synonym">Anemone thalictroides</name>
    <dbReference type="NCBI Taxonomy" id="46969"/>
    <lineage>
        <taxon>Eukaryota</taxon>
        <taxon>Viridiplantae</taxon>
        <taxon>Streptophyta</taxon>
        <taxon>Embryophyta</taxon>
        <taxon>Tracheophyta</taxon>
        <taxon>Spermatophyta</taxon>
        <taxon>Magnoliopsida</taxon>
        <taxon>Ranunculales</taxon>
        <taxon>Ranunculaceae</taxon>
        <taxon>Thalictroideae</taxon>
        <taxon>Thalictrum</taxon>
    </lineage>
</organism>
<proteinExistence type="predicted"/>
<dbReference type="OrthoDB" id="671853at2759"/>
<name>A0A7J6VVN7_THATH</name>
<protein>
    <recommendedName>
        <fullName evidence="1">Replication protein A 70 kDa DNA-binding subunit B/D first OB fold domain-containing protein</fullName>
    </recommendedName>
</protein>
<dbReference type="SUPFAM" id="SSF50249">
    <property type="entry name" value="Nucleic acid-binding proteins"/>
    <property type="match status" value="1"/>
</dbReference>
<feature type="domain" description="Replication protein A 70 kDa DNA-binding subunit B/D first OB fold" evidence="1">
    <location>
        <begin position="17"/>
        <end position="95"/>
    </location>
</feature>
<evidence type="ECO:0000313" key="2">
    <source>
        <dbReference type="EMBL" id="KAF5188648.1"/>
    </source>
</evidence>
<evidence type="ECO:0000313" key="3">
    <source>
        <dbReference type="Proteomes" id="UP000554482"/>
    </source>
</evidence>
<dbReference type="Gene3D" id="2.40.50.140">
    <property type="entry name" value="Nucleic acid-binding proteins"/>
    <property type="match status" value="1"/>
</dbReference>
<dbReference type="InterPro" id="IPR012340">
    <property type="entry name" value="NA-bd_OB-fold"/>
</dbReference>